<dbReference type="Gene3D" id="3.30.70.100">
    <property type="match status" value="1"/>
</dbReference>
<protein>
    <submittedName>
        <fullName evidence="3">Heavy-metal-associated domain-containing protein</fullName>
    </submittedName>
</protein>
<dbReference type="PROSITE" id="PS50846">
    <property type="entry name" value="HMA_2"/>
    <property type="match status" value="1"/>
</dbReference>
<gene>
    <name evidence="3" type="ORF">AB8U03_13755</name>
</gene>
<feature type="domain" description="HMA" evidence="2">
    <location>
        <begin position="1"/>
        <end position="65"/>
    </location>
</feature>
<reference evidence="3 4" key="1">
    <citation type="submission" date="2024-08" db="EMBL/GenBank/DDBJ databases">
        <title>Clostridium lapicellarii sp. nov., and Clostridium renhuaiense sp. nov., two species isolated from the mud in a fermentation cellar used for producing sauce-flavour Chinese liquors.</title>
        <authorList>
            <person name="Yang F."/>
            <person name="Wang H."/>
            <person name="Chen L.Q."/>
            <person name="Zhou N."/>
            <person name="Lu J.J."/>
            <person name="Pu X.X."/>
            <person name="Wan B."/>
            <person name="Wang L."/>
            <person name="Liu S.J."/>
        </authorList>
    </citation>
    <scope>NUCLEOTIDE SEQUENCE [LARGE SCALE GENOMIC DNA]</scope>
    <source>
        <strain evidence="3 4">MT-5</strain>
    </source>
</reference>
<dbReference type="InterPro" id="IPR006121">
    <property type="entry name" value="HMA_dom"/>
</dbReference>
<dbReference type="SUPFAM" id="SSF55008">
    <property type="entry name" value="HMA, heavy metal-associated domain"/>
    <property type="match status" value="1"/>
</dbReference>
<sequence>MKKKILIEGMSCSHCANHVTEALKEVGAKDVSVSLDKKFATAEIGDNVSDEKIKAAITEAGYDVEGIELE</sequence>
<keyword evidence="4" id="KW-1185">Reference proteome</keyword>
<dbReference type="PROSITE" id="PS01047">
    <property type="entry name" value="HMA_1"/>
    <property type="match status" value="1"/>
</dbReference>
<evidence type="ECO:0000313" key="3">
    <source>
        <dbReference type="EMBL" id="MEY8001242.1"/>
    </source>
</evidence>
<dbReference type="RefSeq" id="WP_369705136.1">
    <property type="nucleotide sequence ID" value="NZ_JBGEWD010000015.1"/>
</dbReference>
<dbReference type="Pfam" id="PF00403">
    <property type="entry name" value="HMA"/>
    <property type="match status" value="1"/>
</dbReference>
<dbReference type="InterPro" id="IPR017969">
    <property type="entry name" value="Heavy-metal-associated_CS"/>
</dbReference>
<evidence type="ECO:0000313" key="4">
    <source>
        <dbReference type="Proteomes" id="UP001564657"/>
    </source>
</evidence>
<dbReference type="CDD" id="cd00371">
    <property type="entry name" value="HMA"/>
    <property type="match status" value="1"/>
</dbReference>
<evidence type="ECO:0000259" key="2">
    <source>
        <dbReference type="PROSITE" id="PS50846"/>
    </source>
</evidence>
<comment type="caution">
    <text evidence="3">The sequence shown here is derived from an EMBL/GenBank/DDBJ whole genome shotgun (WGS) entry which is preliminary data.</text>
</comment>
<accession>A0ABV4BT70</accession>
<evidence type="ECO:0000256" key="1">
    <source>
        <dbReference type="ARBA" id="ARBA00022723"/>
    </source>
</evidence>
<dbReference type="Proteomes" id="UP001564657">
    <property type="component" value="Unassembled WGS sequence"/>
</dbReference>
<organism evidence="3 4">
    <name type="scientific">Clostridium moutaii</name>
    <dbReference type="NCBI Taxonomy" id="3240932"/>
    <lineage>
        <taxon>Bacteria</taxon>
        <taxon>Bacillati</taxon>
        <taxon>Bacillota</taxon>
        <taxon>Clostridia</taxon>
        <taxon>Eubacteriales</taxon>
        <taxon>Clostridiaceae</taxon>
        <taxon>Clostridium</taxon>
    </lineage>
</organism>
<keyword evidence="1" id="KW-0479">Metal-binding</keyword>
<dbReference type="InterPro" id="IPR036163">
    <property type="entry name" value="HMA_dom_sf"/>
</dbReference>
<dbReference type="PRINTS" id="PR00944">
    <property type="entry name" value="CUEXPORT"/>
</dbReference>
<dbReference type="EMBL" id="JBGEWD010000015">
    <property type="protein sequence ID" value="MEY8001242.1"/>
    <property type="molecule type" value="Genomic_DNA"/>
</dbReference>
<name>A0ABV4BT70_9CLOT</name>
<proteinExistence type="predicted"/>
<dbReference type="InterPro" id="IPR000428">
    <property type="entry name" value="Cu-bd"/>
</dbReference>